<dbReference type="RefSeq" id="XP_008606864.1">
    <property type="nucleotide sequence ID" value="XM_008608642.1"/>
</dbReference>
<protein>
    <submittedName>
        <fullName evidence="5">Uncharacterized protein</fullName>
    </submittedName>
</protein>
<dbReference type="STRING" id="1156394.T0S9Y4"/>
<name>T0S9Y4_SAPDV</name>
<keyword evidence="2" id="KW-0479">Metal-binding</keyword>
<dbReference type="eggNOG" id="KOG2469">
    <property type="taxonomic scope" value="Eukaryota"/>
</dbReference>
<evidence type="ECO:0000313" key="6">
    <source>
        <dbReference type="Proteomes" id="UP000030762"/>
    </source>
</evidence>
<evidence type="ECO:0000256" key="3">
    <source>
        <dbReference type="ARBA" id="ARBA00022801"/>
    </source>
</evidence>
<evidence type="ECO:0000256" key="1">
    <source>
        <dbReference type="ARBA" id="ARBA00009589"/>
    </source>
</evidence>
<gene>
    <name evidence="5" type="ORF">SDRG_03026</name>
</gene>
<keyword evidence="4" id="KW-0460">Magnesium</keyword>
<dbReference type="Pfam" id="PF05761">
    <property type="entry name" value="5_nucleotid"/>
    <property type="match status" value="1"/>
</dbReference>
<proteinExistence type="inferred from homology"/>
<dbReference type="InterPro" id="IPR023214">
    <property type="entry name" value="HAD_sf"/>
</dbReference>
<dbReference type="SUPFAM" id="SSF56784">
    <property type="entry name" value="HAD-like"/>
    <property type="match status" value="1"/>
</dbReference>
<evidence type="ECO:0000313" key="5">
    <source>
        <dbReference type="EMBL" id="EQC39592.1"/>
    </source>
</evidence>
<organism evidence="5 6">
    <name type="scientific">Saprolegnia diclina (strain VS20)</name>
    <dbReference type="NCBI Taxonomy" id="1156394"/>
    <lineage>
        <taxon>Eukaryota</taxon>
        <taxon>Sar</taxon>
        <taxon>Stramenopiles</taxon>
        <taxon>Oomycota</taxon>
        <taxon>Saprolegniomycetes</taxon>
        <taxon>Saprolegniales</taxon>
        <taxon>Saprolegniaceae</taxon>
        <taxon>Saprolegnia</taxon>
    </lineage>
</organism>
<dbReference type="GeneID" id="19943753"/>
<dbReference type="InterPro" id="IPR036412">
    <property type="entry name" value="HAD-like_sf"/>
</dbReference>
<dbReference type="PANTHER" id="PTHR12103">
    <property type="entry name" value="5'-NUCLEOTIDASE DOMAIN-CONTAINING"/>
    <property type="match status" value="1"/>
</dbReference>
<keyword evidence="6" id="KW-1185">Reference proteome</keyword>
<dbReference type="GO" id="GO:0008253">
    <property type="term" value="F:5'-nucleotidase activity"/>
    <property type="evidence" value="ECO:0007669"/>
    <property type="project" value="TreeGrafter"/>
</dbReference>
<sequence length="493" mass="53994">MVKSNDRPVTDWVDASPISMQATGMEAATRMEGSRLVDHVAARRRLSPWMRELVLLLASGDVTADVVLRTIDVEVATTVPLVPSTATSPVFIALQELLFASIGQRWAPELLWRGLVWPLTTTMVPPAVRKELQALIHAHGCTVLLPLLLSVLGALGISSAPPTSDDLDGLLETRANAHPLQWAIICAALPRSRQVQQQYRACYVAACDHTFHTVGEVQRYRYVGFDVDGTLVQYRTERILRDSLAAIARRLLLVYPTLQGVWPPRWLPALAQRSVAIDVDAGDFIVLGDDGSSILGAFHGSRELVDINNLRFSTLVYMHTLHDVVFAPLFAWLVDAVDSGHLSKASLTYASLASSVRLVAYQYNAQEFEPALVATPAKYIVVAKATAAIIKQLATRHTLFLITNGTWEHANHVLTFALGGAWEQHFALVVTEARKDSFFTSRQPTRPFQHLRPDGNRCPAPSPLPLSGRYCGGHASSLHAAFGVAPNQVAYAL</sequence>
<dbReference type="GO" id="GO:0046872">
    <property type="term" value="F:metal ion binding"/>
    <property type="evidence" value="ECO:0007669"/>
    <property type="project" value="UniProtKB-KW"/>
</dbReference>
<dbReference type="VEuPathDB" id="FungiDB:SDRG_03026"/>
<evidence type="ECO:0000256" key="4">
    <source>
        <dbReference type="ARBA" id="ARBA00022842"/>
    </source>
</evidence>
<dbReference type="AlphaFoldDB" id="T0S9Y4"/>
<dbReference type="EMBL" id="JH767138">
    <property type="protein sequence ID" value="EQC39592.1"/>
    <property type="molecule type" value="Genomic_DNA"/>
</dbReference>
<reference evidence="5 6" key="1">
    <citation type="submission" date="2012-04" db="EMBL/GenBank/DDBJ databases">
        <title>The Genome Sequence of Saprolegnia declina VS20.</title>
        <authorList>
            <consortium name="The Broad Institute Genome Sequencing Platform"/>
            <person name="Russ C."/>
            <person name="Nusbaum C."/>
            <person name="Tyler B."/>
            <person name="van West P."/>
            <person name="Dieguez-Uribeondo J."/>
            <person name="de Bruijn I."/>
            <person name="Tripathy S."/>
            <person name="Jiang R."/>
            <person name="Young S.K."/>
            <person name="Zeng Q."/>
            <person name="Gargeya S."/>
            <person name="Fitzgerald M."/>
            <person name="Haas B."/>
            <person name="Abouelleil A."/>
            <person name="Alvarado L."/>
            <person name="Arachchi H.M."/>
            <person name="Berlin A."/>
            <person name="Chapman S.B."/>
            <person name="Goldberg J."/>
            <person name="Griggs A."/>
            <person name="Gujja S."/>
            <person name="Hansen M."/>
            <person name="Howarth C."/>
            <person name="Imamovic A."/>
            <person name="Larimer J."/>
            <person name="McCowen C."/>
            <person name="Montmayeur A."/>
            <person name="Murphy C."/>
            <person name="Neiman D."/>
            <person name="Pearson M."/>
            <person name="Priest M."/>
            <person name="Roberts A."/>
            <person name="Saif S."/>
            <person name="Shea T."/>
            <person name="Sisk P."/>
            <person name="Sykes S."/>
            <person name="Wortman J."/>
            <person name="Nusbaum C."/>
            <person name="Birren B."/>
        </authorList>
    </citation>
    <scope>NUCLEOTIDE SEQUENCE [LARGE SCALE GENOMIC DNA]</scope>
    <source>
        <strain evidence="5 6">VS20</strain>
    </source>
</reference>
<accession>T0S9Y4</accession>
<dbReference type="InParanoid" id="T0S9Y4"/>
<evidence type="ECO:0000256" key="2">
    <source>
        <dbReference type="ARBA" id="ARBA00022723"/>
    </source>
</evidence>
<dbReference type="Gene3D" id="3.40.50.1000">
    <property type="entry name" value="HAD superfamily/HAD-like"/>
    <property type="match status" value="1"/>
</dbReference>
<dbReference type="PANTHER" id="PTHR12103:SF12">
    <property type="entry name" value="FI20020P1"/>
    <property type="match status" value="1"/>
</dbReference>
<comment type="similarity">
    <text evidence="1">Belongs to the 5'(3')-deoxyribonucleotidase family.</text>
</comment>
<dbReference type="Proteomes" id="UP000030762">
    <property type="component" value="Unassembled WGS sequence"/>
</dbReference>
<dbReference type="OMA" id="YQYNAQE"/>
<dbReference type="InterPro" id="IPR008380">
    <property type="entry name" value="HAD-SF_hydro_IG_5-nucl"/>
</dbReference>
<keyword evidence="3" id="KW-0378">Hydrolase</keyword>
<dbReference type="OrthoDB" id="10252832at2759"/>